<feature type="domain" description="Acyltransferase 3" evidence="2">
    <location>
        <begin position="32"/>
        <end position="88"/>
    </location>
</feature>
<accession>A0A7X9ZU41</accession>
<comment type="caution">
    <text evidence="3">The sequence shown here is derived from an EMBL/GenBank/DDBJ whole genome shotgun (WGS) entry which is preliminary data.</text>
</comment>
<proteinExistence type="predicted"/>
<keyword evidence="3" id="KW-0808">Transferase</keyword>
<dbReference type="GO" id="GO:0016747">
    <property type="term" value="F:acyltransferase activity, transferring groups other than amino-acyl groups"/>
    <property type="evidence" value="ECO:0007669"/>
    <property type="project" value="InterPro"/>
</dbReference>
<feature type="transmembrane region" description="Helical" evidence="1">
    <location>
        <begin position="33"/>
        <end position="52"/>
    </location>
</feature>
<gene>
    <name evidence="3" type="ORF">HHL08_22405</name>
</gene>
<dbReference type="RefSeq" id="WP_169575182.1">
    <property type="nucleotide sequence ID" value="NZ_JABBFV010000028.1"/>
</dbReference>
<evidence type="ECO:0000256" key="1">
    <source>
        <dbReference type="SAM" id="Phobius"/>
    </source>
</evidence>
<evidence type="ECO:0000313" key="3">
    <source>
        <dbReference type="EMBL" id="NML12850.1"/>
    </source>
</evidence>
<dbReference type="Proteomes" id="UP000519023">
    <property type="component" value="Unassembled WGS sequence"/>
</dbReference>
<keyword evidence="1" id="KW-1133">Transmembrane helix</keyword>
<reference evidence="3 4" key="1">
    <citation type="submission" date="2020-04" db="EMBL/GenBank/DDBJ databases">
        <title>Sphingobium sp. AR-3-1 isolated from Arctic soil.</title>
        <authorList>
            <person name="Dahal R.H."/>
            <person name="Chaudhary D.K."/>
        </authorList>
    </citation>
    <scope>NUCLEOTIDE SEQUENCE [LARGE SCALE GENOMIC DNA]</scope>
    <source>
        <strain evidence="3 4">AR-3-1</strain>
    </source>
</reference>
<sequence>MVQSGEAVKEMATQLQSTPINVTQDRGQPTLDAIQYLRGIAAMLIVLFHVFPQLTRMGYPYAKPLALSAGVDVFFIISGFVMVYSTARPPAVVRCGFYVIGWYGFCHFTGLLVFSC</sequence>
<evidence type="ECO:0000259" key="2">
    <source>
        <dbReference type="Pfam" id="PF01757"/>
    </source>
</evidence>
<keyword evidence="4" id="KW-1185">Reference proteome</keyword>
<dbReference type="InterPro" id="IPR050879">
    <property type="entry name" value="Acyltransferase_3"/>
</dbReference>
<keyword evidence="1" id="KW-0812">Transmembrane</keyword>
<dbReference type="Pfam" id="PF01757">
    <property type="entry name" value="Acyl_transf_3"/>
    <property type="match status" value="1"/>
</dbReference>
<name>A0A7X9ZU41_9SPHN</name>
<keyword evidence="3" id="KW-0012">Acyltransferase</keyword>
<evidence type="ECO:0000313" key="4">
    <source>
        <dbReference type="Proteomes" id="UP000519023"/>
    </source>
</evidence>
<dbReference type="AlphaFoldDB" id="A0A7X9ZU41"/>
<dbReference type="EMBL" id="JABBFV010000028">
    <property type="protein sequence ID" value="NML12850.1"/>
    <property type="molecule type" value="Genomic_DNA"/>
</dbReference>
<feature type="transmembrane region" description="Helical" evidence="1">
    <location>
        <begin position="91"/>
        <end position="114"/>
    </location>
</feature>
<organism evidence="3 4">
    <name type="scientific">Sphingobium psychrophilum</name>
    <dbReference type="NCBI Taxonomy" id="2728834"/>
    <lineage>
        <taxon>Bacteria</taxon>
        <taxon>Pseudomonadati</taxon>
        <taxon>Pseudomonadota</taxon>
        <taxon>Alphaproteobacteria</taxon>
        <taxon>Sphingomonadales</taxon>
        <taxon>Sphingomonadaceae</taxon>
        <taxon>Sphingobium</taxon>
    </lineage>
</organism>
<dbReference type="PANTHER" id="PTHR23028">
    <property type="entry name" value="ACETYLTRANSFERASE"/>
    <property type="match status" value="1"/>
</dbReference>
<keyword evidence="1" id="KW-0472">Membrane</keyword>
<protein>
    <submittedName>
        <fullName evidence="3">Acyltransferase</fullName>
    </submittedName>
</protein>
<dbReference type="InterPro" id="IPR002656">
    <property type="entry name" value="Acyl_transf_3_dom"/>
</dbReference>
<feature type="transmembrane region" description="Helical" evidence="1">
    <location>
        <begin position="64"/>
        <end position="85"/>
    </location>
</feature>